<evidence type="ECO:0000313" key="2">
    <source>
        <dbReference type="Proteomes" id="UP000269721"/>
    </source>
</evidence>
<dbReference type="OrthoDB" id="44277at2759"/>
<proteinExistence type="predicted"/>
<keyword evidence="2" id="KW-1185">Reference proteome</keyword>
<organism evidence="1 2">
    <name type="scientific">Blyttiomyces helicus</name>
    <dbReference type="NCBI Taxonomy" id="388810"/>
    <lineage>
        <taxon>Eukaryota</taxon>
        <taxon>Fungi</taxon>
        <taxon>Fungi incertae sedis</taxon>
        <taxon>Chytridiomycota</taxon>
        <taxon>Chytridiomycota incertae sedis</taxon>
        <taxon>Chytridiomycetes</taxon>
        <taxon>Chytridiomycetes incertae sedis</taxon>
        <taxon>Blyttiomyces</taxon>
    </lineage>
</organism>
<dbReference type="Proteomes" id="UP000269721">
    <property type="component" value="Unassembled WGS sequence"/>
</dbReference>
<evidence type="ECO:0000313" key="1">
    <source>
        <dbReference type="EMBL" id="RKO92785.1"/>
    </source>
</evidence>
<dbReference type="EMBL" id="KZ994498">
    <property type="protein sequence ID" value="RKO92785.1"/>
    <property type="molecule type" value="Genomic_DNA"/>
</dbReference>
<reference evidence="2" key="1">
    <citation type="journal article" date="2018" name="Nat. Microbiol.">
        <title>Leveraging single-cell genomics to expand the fungal tree of life.</title>
        <authorList>
            <person name="Ahrendt S.R."/>
            <person name="Quandt C.A."/>
            <person name="Ciobanu D."/>
            <person name="Clum A."/>
            <person name="Salamov A."/>
            <person name="Andreopoulos B."/>
            <person name="Cheng J.F."/>
            <person name="Woyke T."/>
            <person name="Pelin A."/>
            <person name="Henrissat B."/>
            <person name="Reynolds N.K."/>
            <person name="Benny G.L."/>
            <person name="Smith M.E."/>
            <person name="James T.Y."/>
            <person name="Grigoriev I.V."/>
        </authorList>
    </citation>
    <scope>NUCLEOTIDE SEQUENCE [LARGE SCALE GENOMIC DNA]</scope>
</reference>
<name>A0A4P9WKW8_9FUNG</name>
<gene>
    <name evidence="1" type="ORF">BDK51DRAFT_40520</name>
</gene>
<sequence>MNLSLDYYSFVAKLALRFPDAARAVWNAHKRAAEVLGDLSPEAREWVFRGLQRAQNVGVTVGRSASDLYTFTMSLPRRPPTEWRQPSGLLLRPLAGLILLLEPVSAEWEGDIPEDGKVAGRGEGNGAIRQGLGGLVAKPRVAGLILFFTALDILALYSTIYIRTGKLVRCSVDPARAVESTPSILPTLMSHSFPILIFPGGPREALKRRSDDPYALAWRERVEAAAFAPLAVTAGYAVIPVASIGVEQCWTIVHDLSLDTALWAVGDARRGVTVPVVVPTSYQRMYMRFGPLVRPPPVEWVESETERTRAVREKTVALVEDGIKPILIPSLLSLRMRDLRSTDPNRFVLTPAYKAAAAGKRLAFRAARKVGDAIEGSEIAVQKAIKVSRRGSAFALRFLADRIDPDMQQPRTLGEPRHLEPAIKEMARIAECPASA</sequence>
<evidence type="ECO:0008006" key="3">
    <source>
        <dbReference type="Google" id="ProtNLM"/>
    </source>
</evidence>
<protein>
    <recommendedName>
        <fullName evidence="3">Phospholipid/glycerol acyltransferase domain-containing protein</fullName>
    </recommendedName>
</protein>
<accession>A0A4P9WKW8</accession>
<dbReference type="AlphaFoldDB" id="A0A4P9WKW8"/>